<sequence>MPGPVSPPGGYRHPSGRDSAPPRSWSVTPCSSPRGLWRLGPLGQNHGGKALQTDSTEGRPRPALPLLPNSSRPLASLVVCGPQASLGSHGSDISSPDNDIRNLWTRATLSQPNLNVPRSRVGEDSDMEGSSSGTKSRRWYNQKARRDSDGGWEEWDDGEDKESFRQEDLDEPSLLELELRRAGSLRSRLEEEEDVDSKPDTEISSSESSSLNISKHTPHRAYWMEQQNRLPLPLMELMENEALEILTKALRSYRSGIGRDHFLTKQLHGCIEGLKRRRSKRLNILGH</sequence>
<dbReference type="GeneID" id="103679551"/>
<name>A0A384DJU6_URSMA</name>
<feature type="region of interest" description="Disordered" evidence="1">
    <location>
        <begin position="186"/>
        <end position="214"/>
    </location>
</feature>
<gene>
    <name evidence="3" type="primary">CATSPERZ</name>
</gene>
<dbReference type="PANTHER" id="PTHR42155:SF1">
    <property type="entry name" value="CATION CHANNEL SPERM-ASSOCIATED AUXILIARY SUBUNIT ZETA"/>
    <property type="match status" value="1"/>
</dbReference>
<feature type="compositionally biased region" description="Acidic residues" evidence="1">
    <location>
        <begin position="150"/>
        <end position="160"/>
    </location>
</feature>
<accession>A0A384DJU6</accession>
<dbReference type="PANTHER" id="PTHR42155">
    <property type="entry name" value="CATION CHANNEL SPERM-ASSOCIATED PROTEIN SUBUNIT ZETA"/>
    <property type="match status" value="1"/>
</dbReference>
<organism evidence="2 3">
    <name type="scientific">Ursus maritimus</name>
    <name type="common">Polar bear</name>
    <name type="synonym">Thalarctos maritimus</name>
    <dbReference type="NCBI Taxonomy" id="29073"/>
    <lineage>
        <taxon>Eukaryota</taxon>
        <taxon>Metazoa</taxon>
        <taxon>Chordata</taxon>
        <taxon>Craniata</taxon>
        <taxon>Vertebrata</taxon>
        <taxon>Euteleostomi</taxon>
        <taxon>Mammalia</taxon>
        <taxon>Eutheria</taxon>
        <taxon>Laurasiatheria</taxon>
        <taxon>Carnivora</taxon>
        <taxon>Caniformia</taxon>
        <taxon>Ursidae</taxon>
        <taxon>Ursus</taxon>
    </lineage>
</organism>
<dbReference type="GO" id="GO:0097228">
    <property type="term" value="C:sperm principal piece"/>
    <property type="evidence" value="ECO:0007669"/>
    <property type="project" value="TreeGrafter"/>
</dbReference>
<feature type="region of interest" description="Disordered" evidence="1">
    <location>
        <begin position="109"/>
        <end position="171"/>
    </location>
</feature>
<dbReference type="InterPro" id="IPR039019">
    <property type="entry name" value="CATSPERZ"/>
</dbReference>
<protein>
    <submittedName>
        <fullName evidence="3">Cation channel sperm-associated protein subunit zeta</fullName>
    </submittedName>
</protein>
<evidence type="ECO:0000313" key="2">
    <source>
        <dbReference type="Proteomes" id="UP000261680"/>
    </source>
</evidence>
<dbReference type="CTD" id="25858"/>
<reference evidence="3" key="1">
    <citation type="submission" date="2025-08" db="UniProtKB">
        <authorList>
            <consortium name="RefSeq"/>
        </authorList>
    </citation>
    <scope>IDENTIFICATION</scope>
    <source>
        <tissue evidence="3">Whole blood</tissue>
    </source>
</reference>
<dbReference type="GO" id="GO:0048240">
    <property type="term" value="P:sperm capacitation"/>
    <property type="evidence" value="ECO:0007669"/>
    <property type="project" value="InterPro"/>
</dbReference>
<dbReference type="AlphaFoldDB" id="A0A384DJU6"/>
<proteinExistence type="predicted"/>
<dbReference type="GO" id="GO:0030317">
    <property type="term" value="P:flagellated sperm motility"/>
    <property type="evidence" value="ECO:0007669"/>
    <property type="project" value="InterPro"/>
</dbReference>
<evidence type="ECO:0000313" key="3">
    <source>
        <dbReference type="RefSeq" id="XP_008707337.2"/>
    </source>
</evidence>
<dbReference type="KEGG" id="umr:103679551"/>
<dbReference type="OrthoDB" id="9451709at2759"/>
<feature type="region of interest" description="Disordered" evidence="1">
    <location>
        <begin position="1"/>
        <end position="72"/>
    </location>
</feature>
<evidence type="ECO:0000256" key="1">
    <source>
        <dbReference type="SAM" id="MobiDB-lite"/>
    </source>
</evidence>
<dbReference type="Proteomes" id="UP000261680">
    <property type="component" value="Unplaced"/>
</dbReference>
<dbReference type="GO" id="GO:0036128">
    <property type="term" value="C:CatSper complex"/>
    <property type="evidence" value="ECO:0007669"/>
    <property type="project" value="InterPro"/>
</dbReference>
<feature type="compositionally biased region" description="Low complexity" evidence="1">
    <location>
        <begin position="202"/>
        <end position="214"/>
    </location>
</feature>
<dbReference type="RefSeq" id="XP_008707337.2">
    <property type="nucleotide sequence ID" value="XM_008709115.2"/>
</dbReference>
<keyword evidence="2" id="KW-1185">Reference proteome</keyword>